<dbReference type="AlphaFoldDB" id="A0A8J2U0A6"/>
<dbReference type="EMBL" id="BMFY01000014">
    <property type="protein sequence ID" value="GGA23841.1"/>
    <property type="molecule type" value="Genomic_DNA"/>
</dbReference>
<dbReference type="Proteomes" id="UP000616114">
    <property type="component" value="Unassembled WGS sequence"/>
</dbReference>
<dbReference type="PANTHER" id="PTHR33169">
    <property type="entry name" value="PADR-FAMILY TRANSCRIPTIONAL REGULATOR"/>
    <property type="match status" value="1"/>
</dbReference>
<dbReference type="InterPro" id="IPR036388">
    <property type="entry name" value="WH-like_DNA-bd_sf"/>
</dbReference>
<dbReference type="InterPro" id="IPR052509">
    <property type="entry name" value="Metal_resp_DNA-bind_regulator"/>
</dbReference>
<evidence type="ECO:0000259" key="1">
    <source>
        <dbReference type="Pfam" id="PF03551"/>
    </source>
</evidence>
<sequence>MNPSQEWPAEWLRGVLEICVLRALAAGPTYGYEISARLEASGLGKVKGGTLYPLLKRFEAKDWVEVEWKPGEGGPGRKYYELTGEGRWRLAEMTALWKEFAAVTGGLLSESEAASTADEK</sequence>
<name>A0A8J2U0A6_9MICO</name>
<accession>A0A8J2U0A6</accession>
<dbReference type="PANTHER" id="PTHR33169:SF14">
    <property type="entry name" value="TRANSCRIPTIONAL REGULATOR RV3488"/>
    <property type="match status" value="1"/>
</dbReference>
<evidence type="ECO:0000313" key="2">
    <source>
        <dbReference type="EMBL" id="GGA23841.1"/>
    </source>
</evidence>
<reference evidence="2" key="1">
    <citation type="journal article" date="2014" name="Int. J. Syst. Evol. Microbiol.">
        <title>Complete genome sequence of Corynebacterium casei LMG S-19264T (=DSM 44701T), isolated from a smear-ripened cheese.</title>
        <authorList>
            <consortium name="US DOE Joint Genome Institute (JGI-PGF)"/>
            <person name="Walter F."/>
            <person name="Albersmeier A."/>
            <person name="Kalinowski J."/>
            <person name="Ruckert C."/>
        </authorList>
    </citation>
    <scope>NUCLEOTIDE SEQUENCE</scope>
    <source>
        <strain evidence="2">CGMCC 1.12785</strain>
    </source>
</reference>
<protein>
    <submittedName>
        <fullName evidence="2">Transcriptional regulator</fullName>
    </submittedName>
</protein>
<reference evidence="2" key="2">
    <citation type="submission" date="2020-09" db="EMBL/GenBank/DDBJ databases">
        <authorList>
            <person name="Sun Q."/>
            <person name="Zhou Y."/>
        </authorList>
    </citation>
    <scope>NUCLEOTIDE SEQUENCE</scope>
    <source>
        <strain evidence="2">CGMCC 1.12785</strain>
    </source>
</reference>
<feature type="domain" description="Transcription regulator PadR N-terminal" evidence="1">
    <location>
        <begin position="20"/>
        <end position="92"/>
    </location>
</feature>
<evidence type="ECO:0000313" key="3">
    <source>
        <dbReference type="Proteomes" id="UP000616114"/>
    </source>
</evidence>
<gene>
    <name evidence="2" type="ORF">GCM10011333_28580</name>
</gene>
<proteinExistence type="predicted"/>
<organism evidence="2 3">
    <name type="scientific">Sediminivirga luteola</name>
    <dbReference type="NCBI Taxonomy" id="1774748"/>
    <lineage>
        <taxon>Bacteria</taxon>
        <taxon>Bacillati</taxon>
        <taxon>Actinomycetota</taxon>
        <taxon>Actinomycetes</taxon>
        <taxon>Micrococcales</taxon>
        <taxon>Brevibacteriaceae</taxon>
        <taxon>Sediminivirga</taxon>
    </lineage>
</organism>
<dbReference type="SUPFAM" id="SSF46785">
    <property type="entry name" value="Winged helix' DNA-binding domain"/>
    <property type="match status" value="1"/>
</dbReference>
<dbReference type="InterPro" id="IPR005149">
    <property type="entry name" value="Tscrpt_reg_PadR_N"/>
</dbReference>
<dbReference type="RefSeq" id="WP_188551570.1">
    <property type="nucleotide sequence ID" value="NZ_BMFY01000014.1"/>
</dbReference>
<comment type="caution">
    <text evidence="2">The sequence shown here is derived from an EMBL/GenBank/DDBJ whole genome shotgun (WGS) entry which is preliminary data.</text>
</comment>
<dbReference type="InterPro" id="IPR036390">
    <property type="entry name" value="WH_DNA-bd_sf"/>
</dbReference>
<keyword evidence="3" id="KW-1185">Reference proteome</keyword>
<dbReference type="Gene3D" id="1.10.10.10">
    <property type="entry name" value="Winged helix-like DNA-binding domain superfamily/Winged helix DNA-binding domain"/>
    <property type="match status" value="1"/>
</dbReference>
<dbReference type="Pfam" id="PF03551">
    <property type="entry name" value="PadR"/>
    <property type="match status" value="1"/>
</dbReference>